<dbReference type="Gene3D" id="3.30.1330.40">
    <property type="entry name" value="RutC-like"/>
    <property type="match status" value="1"/>
</dbReference>
<dbReference type="AlphaFoldDB" id="A0A1W1WJM1"/>
<accession>A0A1W1WJM1</accession>
<dbReference type="InterPro" id="IPR035959">
    <property type="entry name" value="RutC-like_sf"/>
</dbReference>
<dbReference type="PANTHER" id="PTHR43760:SF1">
    <property type="entry name" value="ENDORIBONUCLEASE L-PSP_CHORISMATE MUTASE-LIKE DOMAIN-CONTAINING PROTEIN"/>
    <property type="match status" value="1"/>
</dbReference>
<dbReference type="InterPro" id="IPR013813">
    <property type="entry name" value="Endoribo_LPSP/chorism_mut-like"/>
</dbReference>
<evidence type="ECO:0000313" key="2">
    <source>
        <dbReference type="EMBL" id="SMC06456.1"/>
    </source>
</evidence>
<dbReference type="EMBL" id="FWWY01000001">
    <property type="protein sequence ID" value="SMC06456.1"/>
    <property type="molecule type" value="Genomic_DNA"/>
</dbReference>
<dbReference type="CDD" id="cd02199">
    <property type="entry name" value="YjgF_YER057c_UK114_like_1"/>
    <property type="match status" value="1"/>
</dbReference>
<sequence length="154" mass="16273">MGLLSKRLQELGIILPEAPKAVAAYVPARVAGSLCFTSGQLPFREGKLVAEGKVGDSVSLEEAQQAARQAALNAISVAAAAVGDLDRLEAVIKVVGFVQSAPDFHDQPQVINGASWVLEEIFQEQGRHARSAVGTNALPLNAAVEVECIFLIRE</sequence>
<organism evidence="2 3">
    <name type="scientific">Sulfobacillus thermosulfidooxidans (strain DSM 9293 / VKM B-1269 / AT-1)</name>
    <dbReference type="NCBI Taxonomy" id="929705"/>
    <lineage>
        <taxon>Bacteria</taxon>
        <taxon>Bacillati</taxon>
        <taxon>Bacillota</taxon>
        <taxon>Clostridia</taxon>
        <taxon>Eubacteriales</taxon>
        <taxon>Clostridiales Family XVII. Incertae Sedis</taxon>
        <taxon>Sulfobacillus</taxon>
    </lineage>
</organism>
<reference evidence="3" key="1">
    <citation type="submission" date="2017-04" db="EMBL/GenBank/DDBJ databases">
        <authorList>
            <person name="Varghese N."/>
            <person name="Submissions S."/>
        </authorList>
    </citation>
    <scope>NUCLEOTIDE SEQUENCE [LARGE SCALE GENOMIC DNA]</scope>
    <source>
        <strain evidence="3">DSM 9293</strain>
    </source>
</reference>
<keyword evidence="3" id="KW-1185">Reference proteome</keyword>
<evidence type="ECO:0000259" key="1">
    <source>
        <dbReference type="Pfam" id="PF14588"/>
    </source>
</evidence>
<dbReference type="SUPFAM" id="SSF55298">
    <property type="entry name" value="YjgF-like"/>
    <property type="match status" value="1"/>
</dbReference>
<dbReference type="Proteomes" id="UP000192660">
    <property type="component" value="Unassembled WGS sequence"/>
</dbReference>
<dbReference type="RefSeq" id="WP_020373135.1">
    <property type="nucleotide sequence ID" value="NZ_FWWY01000001.1"/>
</dbReference>
<dbReference type="OrthoDB" id="9806350at2"/>
<protein>
    <submittedName>
        <fullName evidence="2">Enamine deaminase RidA, house cleaning of reactive enamine intermediates, YjgF/YER057c/UK114 family</fullName>
    </submittedName>
</protein>
<name>A0A1W1WJM1_SULTA</name>
<dbReference type="STRING" id="28034.BFX07_11050"/>
<dbReference type="PANTHER" id="PTHR43760">
    <property type="entry name" value="ENDORIBONUCLEASE-RELATED"/>
    <property type="match status" value="1"/>
</dbReference>
<proteinExistence type="predicted"/>
<dbReference type="Pfam" id="PF14588">
    <property type="entry name" value="YjgF_endoribonc"/>
    <property type="match status" value="1"/>
</dbReference>
<evidence type="ECO:0000313" key="3">
    <source>
        <dbReference type="Proteomes" id="UP000192660"/>
    </source>
</evidence>
<feature type="domain" description="Endoribonuclease L-PSP/chorismate mutase-like" evidence="1">
    <location>
        <begin position="7"/>
        <end position="145"/>
    </location>
</feature>
<gene>
    <name evidence="2" type="ORF">SAMN00768000_2833</name>
</gene>